<reference evidence="1 2" key="1">
    <citation type="submission" date="2016-10" db="EMBL/GenBank/DDBJ databases">
        <authorList>
            <person name="de Groot N.N."/>
        </authorList>
    </citation>
    <scope>NUCLEOTIDE SEQUENCE [LARGE SCALE GENOMIC DNA]</scope>
    <source>
        <strain evidence="2">P4B,CCM 7963,CECT 7998,DSM 25260,IBRC-M 10614,KCTC 13821</strain>
    </source>
</reference>
<gene>
    <name evidence="1" type="ORF">SAMN05216352_1309</name>
</gene>
<sequence>MQIASHCTDDFPTNGLNLGQSECVLRINKYHIKESKHLYHYVSSFILGSR</sequence>
<protein>
    <submittedName>
        <fullName evidence="1">Uncharacterized protein</fullName>
    </submittedName>
</protein>
<dbReference type="EMBL" id="FNDU01000030">
    <property type="protein sequence ID" value="SDJ18481.1"/>
    <property type="molecule type" value="Genomic_DNA"/>
</dbReference>
<proteinExistence type="predicted"/>
<keyword evidence="2" id="KW-1185">Reference proteome</keyword>
<name>A0A1G8RNC5_9BACI</name>
<evidence type="ECO:0000313" key="1">
    <source>
        <dbReference type="EMBL" id="SDJ18481.1"/>
    </source>
</evidence>
<organism evidence="1 2">
    <name type="scientific">Alteribacillus bidgolensis</name>
    <dbReference type="NCBI Taxonomy" id="930129"/>
    <lineage>
        <taxon>Bacteria</taxon>
        <taxon>Bacillati</taxon>
        <taxon>Bacillota</taxon>
        <taxon>Bacilli</taxon>
        <taxon>Bacillales</taxon>
        <taxon>Bacillaceae</taxon>
        <taxon>Alteribacillus</taxon>
    </lineage>
</organism>
<evidence type="ECO:0000313" key="2">
    <source>
        <dbReference type="Proteomes" id="UP000199017"/>
    </source>
</evidence>
<dbReference type="Proteomes" id="UP000199017">
    <property type="component" value="Unassembled WGS sequence"/>
</dbReference>
<dbReference type="AlphaFoldDB" id="A0A1G8RNC5"/>
<accession>A0A1G8RNC5</accession>